<comment type="subcellular location">
    <subcellularLocation>
        <location evidence="1">Membrane</location>
        <topology evidence="1">Multi-pass membrane protein</topology>
    </subcellularLocation>
</comment>
<dbReference type="PANTHER" id="PTHR22883">
    <property type="entry name" value="ZINC FINGER DHHC DOMAIN CONTAINING PROTEIN"/>
    <property type="match status" value="1"/>
</dbReference>
<dbReference type="VEuPathDB" id="FungiDB:I7I53_12189"/>
<keyword evidence="6" id="KW-0564">Palmitate</keyword>
<dbReference type="GO" id="GO:0006612">
    <property type="term" value="P:protein targeting to membrane"/>
    <property type="evidence" value="ECO:0007669"/>
    <property type="project" value="TreeGrafter"/>
</dbReference>
<keyword evidence="7" id="KW-0449">Lipoprotein</keyword>
<dbReference type="GO" id="GO:0005794">
    <property type="term" value="C:Golgi apparatus"/>
    <property type="evidence" value="ECO:0007669"/>
    <property type="project" value="TreeGrafter"/>
</dbReference>
<evidence type="ECO:0000256" key="7">
    <source>
        <dbReference type="ARBA" id="ARBA00023288"/>
    </source>
</evidence>
<evidence type="ECO:0000256" key="3">
    <source>
        <dbReference type="ARBA" id="ARBA00022692"/>
    </source>
</evidence>
<keyword evidence="8 10" id="KW-0012">Acyltransferase</keyword>
<dbReference type="InterPro" id="IPR001594">
    <property type="entry name" value="Palmitoyltrfase_DHHC"/>
</dbReference>
<feature type="transmembrane region" description="Helical" evidence="10">
    <location>
        <begin position="106"/>
        <end position="132"/>
    </location>
</feature>
<dbReference type="Pfam" id="PF01529">
    <property type="entry name" value="DHHC"/>
    <property type="match status" value="1"/>
</dbReference>
<evidence type="ECO:0000259" key="11">
    <source>
        <dbReference type="Pfam" id="PF01529"/>
    </source>
</evidence>
<evidence type="ECO:0000256" key="1">
    <source>
        <dbReference type="ARBA" id="ARBA00004141"/>
    </source>
</evidence>
<dbReference type="GO" id="GO:0016020">
    <property type="term" value="C:membrane"/>
    <property type="evidence" value="ECO:0007669"/>
    <property type="project" value="UniProtKB-SubCell"/>
</dbReference>
<sequence length="413" mass="47462">MGALGTVAAVVFALSFVTFVALFGRLPALRKTPIGLLHRIIWIHTPKFLRLVDGVFFGSRVSRWGSRSGHYLMYENHPVILIFFLVLLVGSEAVFVPAIWSRIGVFHKLCIPVIATLPYWLLYSSVFTTSIITRENIEDHMRSYPYDRILFHPGYVCRTCHTLKPARSKHCSICNVCVSRHDHHCVWLMNCVGENNYRYFLALLLSMFVLLSYGTYLGYSILDRYLQDTLVLSFPTAMRSKHWAEGIEWGMYFELWGYAIADDIVVGGVFLLAMLTVLLPLAMFLYHVYLIWSGMTTNESAKWGDWRDDIADGLVFKARKSEIYPQKHPDAHIVEPYVPWPIQVDQTLIFTDDGNPPRVGFSLARECSSITQPGDLDAIADLRWMRLQSLKDVVNIYDRGFWANLRDALHLRR</sequence>
<dbReference type="PROSITE" id="PS50216">
    <property type="entry name" value="DHHC"/>
    <property type="match status" value="1"/>
</dbReference>
<evidence type="ECO:0000313" key="13">
    <source>
        <dbReference type="Proteomes" id="UP000663419"/>
    </source>
</evidence>
<dbReference type="AlphaFoldDB" id="A0A8A1LZB6"/>
<dbReference type="Proteomes" id="UP000663419">
    <property type="component" value="Chromosome 6"/>
</dbReference>
<evidence type="ECO:0000256" key="10">
    <source>
        <dbReference type="RuleBase" id="RU079119"/>
    </source>
</evidence>
<dbReference type="EC" id="2.3.1.225" evidence="10"/>
<evidence type="ECO:0000313" key="12">
    <source>
        <dbReference type="EMBL" id="QSS57873.1"/>
    </source>
</evidence>
<gene>
    <name evidence="12" type="ORF">I7I53_12189</name>
</gene>
<evidence type="ECO:0000256" key="8">
    <source>
        <dbReference type="ARBA" id="ARBA00023315"/>
    </source>
</evidence>
<evidence type="ECO:0000256" key="4">
    <source>
        <dbReference type="ARBA" id="ARBA00022989"/>
    </source>
</evidence>
<evidence type="ECO:0000256" key="2">
    <source>
        <dbReference type="ARBA" id="ARBA00022679"/>
    </source>
</evidence>
<name>A0A8A1LZB6_AJEC8</name>
<keyword evidence="3 10" id="KW-0812">Transmembrane</keyword>
<dbReference type="EMBL" id="CP069107">
    <property type="protein sequence ID" value="QSS57873.1"/>
    <property type="molecule type" value="Genomic_DNA"/>
</dbReference>
<comment type="catalytic activity">
    <reaction evidence="9 10">
        <text>L-cysteinyl-[protein] + hexadecanoyl-CoA = S-hexadecanoyl-L-cysteinyl-[protein] + CoA</text>
        <dbReference type="Rhea" id="RHEA:36683"/>
        <dbReference type="Rhea" id="RHEA-COMP:10131"/>
        <dbReference type="Rhea" id="RHEA-COMP:11032"/>
        <dbReference type="ChEBI" id="CHEBI:29950"/>
        <dbReference type="ChEBI" id="CHEBI:57287"/>
        <dbReference type="ChEBI" id="CHEBI:57379"/>
        <dbReference type="ChEBI" id="CHEBI:74151"/>
        <dbReference type="EC" id="2.3.1.225"/>
    </reaction>
</comment>
<feature type="transmembrane region" description="Helical" evidence="10">
    <location>
        <begin position="79"/>
        <end position="100"/>
    </location>
</feature>
<keyword evidence="2 10" id="KW-0808">Transferase</keyword>
<dbReference type="GO" id="GO:0019706">
    <property type="term" value="F:protein-cysteine S-palmitoyltransferase activity"/>
    <property type="evidence" value="ECO:0007669"/>
    <property type="project" value="UniProtKB-EC"/>
</dbReference>
<feature type="transmembrane region" description="Helical" evidence="10">
    <location>
        <begin position="264"/>
        <end position="292"/>
    </location>
</feature>
<feature type="transmembrane region" description="Helical" evidence="10">
    <location>
        <begin position="6"/>
        <end position="24"/>
    </location>
</feature>
<comment type="domain">
    <text evidence="10">The DHHC domain is required for palmitoyltransferase activity.</text>
</comment>
<feature type="domain" description="Palmitoyltransferase DHHC" evidence="11">
    <location>
        <begin position="154"/>
        <end position="303"/>
    </location>
</feature>
<protein>
    <recommendedName>
        <fullName evidence="10">Palmitoyltransferase</fullName>
        <ecNumber evidence="10">2.3.1.225</ecNumber>
    </recommendedName>
</protein>
<accession>A0A8A1LZB6</accession>
<keyword evidence="5 10" id="KW-0472">Membrane</keyword>
<evidence type="ECO:0000256" key="6">
    <source>
        <dbReference type="ARBA" id="ARBA00023139"/>
    </source>
</evidence>
<comment type="similarity">
    <text evidence="10">Belongs to the DHHC palmitoyltransferase family.</text>
</comment>
<evidence type="ECO:0000256" key="5">
    <source>
        <dbReference type="ARBA" id="ARBA00023136"/>
    </source>
</evidence>
<organism evidence="12 13">
    <name type="scientific">Ajellomyces capsulatus (strain H88)</name>
    <name type="common">Darling's disease fungus</name>
    <name type="synonym">Histoplasma capsulatum</name>
    <dbReference type="NCBI Taxonomy" id="544711"/>
    <lineage>
        <taxon>Eukaryota</taxon>
        <taxon>Fungi</taxon>
        <taxon>Dikarya</taxon>
        <taxon>Ascomycota</taxon>
        <taxon>Pezizomycotina</taxon>
        <taxon>Eurotiomycetes</taxon>
        <taxon>Eurotiomycetidae</taxon>
        <taxon>Onygenales</taxon>
        <taxon>Ajellomycetaceae</taxon>
        <taxon>Histoplasma</taxon>
    </lineage>
</organism>
<dbReference type="GO" id="GO:0005783">
    <property type="term" value="C:endoplasmic reticulum"/>
    <property type="evidence" value="ECO:0007669"/>
    <property type="project" value="TreeGrafter"/>
</dbReference>
<feature type="transmembrane region" description="Helical" evidence="10">
    <location>
        <begin position="199"/>
        <end position="222"/>
    </location>
</feature>
<dbReference type="InterPro" id="IPR039859">
    <property type="entry name" value="PFA4/ZDH16/20/ERF2-like"/>
</dbReference>
<proteinExistence type="inferred from homology"/>
<keyword evidence="4 10" id="KW-1133">Transmembrane helix</keyword>
<evidence type="ECO:0000256" key="9">
    <source>
        <dbReference type="ARBA" id="ARBA00048048"/>
    </source>
</evidence>
<reference evidence="12" key="1">
    <citation type="submission" date="2021-01" db="EMBL/GenBank/DDBJ databases">
        <title>Chromosome-level genome assembly of a human fungal pathogen reveals clustering of transcriptionally co-regulated genes.</title>
        <authorList>
            <person name="Voorhies M."/>
            <person name="Cohen S."/>
            <person name="Shea T.P."/>
            <person name="Petrus S."/>
            <person name="Munoz J.F."/>
            <person name="Poplawski S."/>
            <person name="Goldman W.E."/>
            <person name="Michael T."/>
            <person name="Cuomo C.A."/>
            <person name="Sil A."/>
            <person name="Beyhan S."/>
        </authorList>
    </citation>
    <scope>NUCLEOTIDE SEQUENCE</scope>
    <source>
        <strain evidence="12">H88</strain>
    </source>
</reference>
<dbReference type="PANTHER" id="PTHR22883:SF480">
    <property type="entry name" value="PALMITOYLTRANSFERASE SWF1"/>
    <property type="match status" value="1"/>
</dbReference>